<sequence length="69" mass="7507">MPLDRLVLILVIVIAAAGATVWLGALLVTAGMVPYGWLTLIPVGLVAYLLWRVVSDRLSEKGGYDRIEK</sequence>
<organism evidence="2 3">
    <name type="scientific">Hasllibacter halocynthiae</name>
    <dbReference type="NCBI Taxonomy" id="595589"/>
    <lineage>
        <taxon>Bacteria</taxon>
        <taxon>Pseudomonadati</taxon>
        <taxon>Pseudomonadota</taxon>
        <taxon>Alphaproteobacteria</taxon>
        <taxon>Rhodobacterales</taxon>
        <taxon>Roseobacteraceae</taxon>
        <taxon>Hasllibacter</taxon>
    </lineage>
</organism>
<proteinExistence type="predicted"/>
<dbReference type="EMBL" id="PVTT01000001">
    <property type="protein sequence ID" value="PRY94977.1"/>
    <property type="molecule type" value="Genomic_DNA"/>
</dbReference>
<dbReference type="OrthoDB" id="7869911at2"/>
<keyword evidence="3" id="KW-1185">Reference proteome</keyword>
<evidence type="ECO:0000313" key="3">
    <source>
        <dbReference type="Proteomes" id="UP000238801"/>
    </source>
</evidence>
<dbReference type="RefSeq" id="WP_106159418.1">
    <property type="nucleotide sequence ID" value="NZ_PVTT01000001.1"/>
</dbReference>
<dbReference type="AlphaFoldDB" id="A0A2T0X7S7"/>
<reference evidence="2 3" key="1">
    <citation type="submission" date="2018-03" db="EMBL/GenBank/DDBJ databases">
        <title>Genomic Encyclopedia of Archaeal and Bacterial Type Strains, Phase II (KMG-II): from individual species to whole genera.</title>
        <authorList>
            <person name="Goeker M."/>
        </authorList>
    </citation>
    <scope>NUCLEOTIDE SEQUENCE [LARGE SCALE GENOMIC DNA]</scope>
    <source>
        <strain evidence="2 3">DSM 29318</strain>
    </source>
</reference>
<evidence type="ECO:0000256" key="1">
    <source>
        <dbReference type="SAM" id="Phobius"/>
    </source>
</evidence>
<feature type="transmembrane region" description="Helical" evidence="1">
    <location>
        <begin position="34"/>
        <end position="51"/>
    </location>
</feature>
<feature type="transmembrane region" description="Helical" evidence="1">
    <location>
        <begin position="7"/>
        <end position="28"/>
    </location>
</feature>
<keyword evidence="1" id="KW-1133">Transmembrane helix</keyword>
<evidence type="ECO:0000313" key="2">
    <source>
        <dbReference type="EMBL" id="PRY94977.1"/>
    </source>
</evidence>
<accession>A0A2T0X7S7</accession>
<dbReference type="Proteomes" id="UP000238801">
    <property type="component" value="Unassembled WGS sequence"/>
</dbReference>
<protein>
    <submittedName>
        <fullName evidence="2">Uncharacterized protein</fullName>
    </submittedName>
</protein>
<keyword evidence="1" id="KW-0472">Membrane</keyword>
<gene>
    <name evidence="2" type="ORF">BCF33_0588</name>
</gene>
<keyword evidence="1" id="KW-0812">Transmembrane</keyword>
<comment type="caution">
    <text evidence="2">The sequence shown here is derived from an EMBL/GenBank/DDBJ whole genome shotgun (WGS) entry which is preliminary data.</text>
</comment>
<name>A0A2T0X7S7_9RHOB</name>